<dbReference type="AlphaFoldDB" id="A0AAD3TET4"/>
<organism evidence="2 3">
    <name type="scientific">Nepenthes gracilis</name>
    <name type="common">Slender pitcher plant</name>
    <dbReference type="NCBI Taxonomy" id="150966"/>
    <lineage>
        <taxon>Eukaryota</taxon>
        <taxon>Viridiplantae</taxon>
        <taxon>Streptophyta</taxon>
        <taxon>Embryophyta</taxon>
        <taxon>Tracheophyta</taxon>
        <taxon>Spermatophyta</taxon>
        <taxon>Magnoliopsida</taxon>
        <taxon>eudicotyledons</taxon>
        <taxon>Gunneridae</taxon>
        <taxon>Pentapetalae</taxon>
        <taxon>Caryophyllales</taxon>
        <taxon>Nepenthaceae</taxon>
        <taxon>Nepenthes</taxon>
    </lineage>
</organism>
<comment type="caution">
    <text evidence="2">The sequence shown here is derived from an EMBL/GenBank/DDBJ whole genome shotgun (WGS) entry which is preliminary data.</text>
</comment>
<dbReference type="EMBL" id="BSYO01000033">
    <property type="protein sequence ID" value="GMH27863.1"/>
    <property type="molecule type" value="Genomic_DNA"/>
</dbReference>
<sequence>MHLGHEGVSPGRQIEACRIAKPPSIKYSIKYGEIEDGRDNPIQRFASNREHLPTPPDLQRIRGRKAHQRDIMQERQLQVPNIRAQAEAKKPLPRAEIISNRRKR</sequence>
<name>A0AAD3TET4_NEPGR</name>
<keyword evidence="3" id="KW-1185">Reference proteome</keyword>
<evidence type="ECO:0000313" key="2">
    <source>
        <dbReference type="EMBL" id="GMH27863.1"/>
    </source>
</evidence>
<accession>A0AAD3TET4</accession>
<evidence type="ECO:0000313" key="3">
    <source>
        <dbReference type="Proteomes" id="UP001279734"/>
    </source>
</evidence>
<gene>
    <name evidence="2" type="ORF">Nepgr_029706</name>
</gene>
<feature type="region of interest" description="Disordered" evidence="1">
    <location>
        <begin position="82"/>
        <end position="104"/>
    </location>
</feature>
<dbReference type="Proteomes" id="UP001279734">
    <property type="component" value="Unassembled WGS sequence"/>
</dbReference>
<feature type="compositionally biased region" description="Basic and acidic residues" evidence="1">
    <location>
        <begin position="38"/>
        <end position="52"/>
    </location>
</feature>
<protein>
    <submittedName>
        <fullName evidence="2">Uncharacterized protein</fullName>
    </submittedName>
</protein>
<evidence type="ECO:0000256" key="1">
    <source>
        <dbReference type="SAM" id="MobiDB-lite"/>
    </source>
</evidence>
<proteinExistence type="predicted"/>
<feature type="region of interest" description="Disordered" evidence="1">
    <location>
        <begin position="38"/>
        <end position="58"/>
    </location>
</feature>
<reference evidence="2" key="1">
    <citation type="submission" date="2023-05" db="EMBL/GenBank/DDBJ databases">
        <title>Nepenthes gracilis genome sequencing.</title>
        <authorList>
            <person name="Fukushima K."/>
        </authorList>
    </citation>
    <scope>NUCLEOTIDE SEQUENCE</scope>
    <source>
        <strain evidence="2">SING2019-196</strain>
    </source>
</reference>